<evidence type="ECO:0008006" key="3">
    <source>
        <dbReference type="Google" id="ProtNLM"/>
    </source>
</evidence>
<sequence length="274" mass="31895">MKHTIKTAILFLATTFMVSCSDDDSIVKTFEENKNAERFTNIELGNSDFILPQSNVDVHIEFDYTGTSKVSKIYFDVEAHSTNAVNDGELIWDLRDHLVPVERYQGQLNPHIHYHVYFDEDSKYEPSFKAAEGVYNFKITVEHEDGTKSIVTKKLNIVQKFKHLEVGENNRVTYGKDELHTEFEYVSTPNKVTEIKYELWFEEWRTGQDVAVGEWDSVVTILPKELYENVINPDIHYHFDLIPESPKGGYWLNIYVQEDGEKEKVKLSIPFEIN</sequence>
<protein>
    <recommendedName>
        <fullName evidence="3">DUF4625 domain-containing protein</fullName>
    </recommendedName>
</protein>
<keyword evidence="2" id="KW-1185">Reference proteome</keyword>
<evidence type="ECO:0000313" key="2">
    <source>
        <dbReference type="Proteomes" id="UP000093186"/>
    </source>
</evidence>
<dbReference type="AlphaFoldDB" id="A0A1B9Y2T8"/>
<reference evidence="1 2" key="1">
    <citation type="submission" date="2016-06" db="EMBL/GenBank/DDBJ databases">
        <title>Draft Genome Sequence of Tenacibaculum soleae UCD-KL19.</title>
        <authorList>
            <person name="Eisen J.A."/>
            <person name="Coil D.A."/>
            <person name="Lujan K.M."/>
        </authorList>
    </citation>
    <scope>NUCLEOTIDE SEQUENCE [LARGE SCALE GENOMIC DNA]</scope>
    <source>
        <strain evidence="1 2">UCD-KL19</strain>
    </source>
</reference>
<dbReference type="EMBL" id="MAKX01000001">
    <property type="protein sequence ID" value="OCK44124.1"/>
    <property type="molecule type" value="Genomic_DNA"/>
</dbReference>
<accession>A0A1B9Y2T8</accession>
<dbReference type="PROSITE" id="PS51257">
    <property type="entry name" value="PROKAR_LIPOPROTEIN"/>
    <property type="match status" value="1"/>
</dbReference>
<comment type="caution">
    <text evidence="1">The sequence shown here is derived from an EMBL/GenBank/DDBJ whole genome shotgun (WGS) entry which is preliminary data.</text>
</comment>
<dbReference type="OrthoDB" id="1157582at2"/>
<gene>
    <name evidence="1" type="ORF">BA195_05405</name>
</gene>
<evidence type="ECO:0000313" key="1">
    <source>
        <dbReference type="EMBL" id="OCK44124.1"/>
    </source>
</evidence>
<name>A0A1B9Y2T8_9FLAO</name>
<dbReference type="RefSeq" id="WP_068703195.1">
    <property type="nucleotide sequence ID" value="NZ_JAUOSW010000005.1"/>
</dbReference>
<dbReference type="Proteomes" id="UP000093186">
    <property type="component" value="Unassembled WGS sequence"/>
</dbReference>
<dbReference type="STRING" id="447689.BA195_05405"/>
<organism evidence="1 2">
    <name type="scientific">Tenacibaculum soleae</name>
    <dbReference type="NCBI Taxonomy" id="447689"/>
    <lineage>
        <taxon>Bacteria</taxon>
        <taxon>Pseudomonadati</taxon>
        <taxon>Bacteroidota</taxon>
        <taxon>Flavobacteriia</taxon>
        <taxon>Flavobacteriales</taxon>
        <taxon>Flavobacteriaceae</taxon>
        <taxon>Tenacibaculum</taxon>
    </lineage>
</organism>
<proteinExistence type="predicted"/>